<reference evidence="25" key="1">
    <citation type="submission" date="2012-07" db="EMBL/GenBank/DDBJ databases">
        <title>Genome of the Chinese tree shrew, a rising model animal genetically related to primates.</title>
        <authorList>
            <person name="Zhang G."/>
            <person name="Fan Y."/>
            <person name="Yao Y."/>
            <person name="Huang Z."/>
        </authorList>
    </citation>
    <scope>NUCLEOTIDE SEQUENCE [LARGE SCALE GENOMIC DNA]</scope>
</reference>
<feature type="compositionally biased region" description="Low complexity" evidence="19">
    <location>
        <begin position="1085"/>
        <end position="1094"/>
    </location>
</feature>
<dbReference type="SMART" id="SM00242">
    <property type="entry name" value="MYSc"/>
    <property type="match status" value="1"/>
</dbReference>
<dbReference type="PANTHER" id="PTHR13140:SF663">
    <property type="entry name" value="UNCONVENTIONAL MYOSIN-IF"/>
    <property type="match status" value="1"/>
</dbReference>
<feature type="region of interest" description="Disordered" evidence="19">
    <location>
        <begin position="2455"/>
        <end position="2492"/>
    </location>
</feature>
<evidence type="ECO:0000256" key="3">
    <source>
        <dbReference type="ARBA" id="ARBA00022553"/>
    </source>
</evidence>
<dbReference type="GO" id="GO:0007015">
    <property type="term" value="P:actin filament organization"/>
    <property type="evidence" value="ECO:0007669"/>
    <property type="project" value="TreeGrafter"/>
</dbReference>
<dbReference type="Gene3D" id="1.20.58.530">
    <property type="match status" value="1"/>
</dbReference>
<dbReference type="Gene3D" id="2.30.30.40">
    <property type="entry name" value="SH3 Domains"/>
    <property type="match status" value="2"/>
</dbReference>
<dbReference type="FunFam" id="1.25.40.20:FF:000017">
    <property type="entry name" value="KN motif and ankyrin repeat domain-containing protein 1"/>
    <property type="match status" value="1"/>
</dbReference>
<dbReference type="InterPro" id="IPR036028">
    <property type="entry name" value="SH3-like_dom_sf"/>
</dbReference>
<dbReference type="CDD" id="cd01378">
    <property type="entry name" value="MYSc_Myo1"/>
    <property type="match status" value="1"/>
</dbReference>
<dbReference type="GO" id="GO:0005902">
    <property type="term" value="C:microvillus"/>
    <property type="evidence" value="ECO:0007669"/>
    <property type="project" value="TreeGrafter"/>
</dbReference>
<feature type="compositionally biased region" description="Basic and acidic residues" evidence="19">
    <location>
        <begin position="1477"/>
        <end position="1492"/>
    </location>
</feature>
<feature type="compositionally biased region" description="Pro residues" evidence="19">
    <location>
        <begin position="1640"/>
        <end position="1652"/>
    </location>
</feature>
<keyword evidence="25" id="KW-1185">Reference proteome</keyword>
<dbReference type="InterPro" id="IPR001609">
    <property type="entry name" value="Myosin_head_motor_dom-like"/>
</dbReference>
<dbReference type="GO" id="GO:0000146">
    <property type="term" value="F:microfilament motor activity"/>
    <property type="evidence" value="ECO:0007669"/>
    <property type="project" value="TreeGrafter"/>
</dbReference>
<dbReference type="Gene3D" id="6.20.240.20">
    <property type="match status" value="1"/>
</dbReference>
<dbReference type="InterPro" id="IPR036072">
    <property type="entry name" value="MYSc_Myo1"/>
</dbReference>
<dbReference type="STRING" id="246437.L9JAC5"/>
<dbReference type="GO" id="GO:0005737">
    <property type="term" value="C:cytoplasm"/>
    <property type="evidence" value="ECO:0007669"/>
    <property type="project" value="TreeGrafter"/>
</dbReference>
<dbReference type="Pfam" id="PF06017">
    <property type="entry name" value="Myosin_TH1"/>
    <property type="match status" value="1"/>
</dbReference>
<evidence type="ECO:0000259" key="23">
    <source>
        <dbReference type="PROSITE" id="PS51757"/>
    </source>
</evidence>
<feature type="binding site" evidence="18">
    <location>
        <begin position="110"/>
        <end position="117"/>
    </location>
    <ligand>
        <name>ATP</name>
        <dbReference type="ChEBI" id="CHEBI:30616"/>
    </ligand>
</feature>
<feature type="region of interest" description="Disordered" evidence="19">
    <location>
        <begin position="2179"/>
        <end position="2221"/>
    </location>
</feature>
<organism evidence="24 25">
    <name type="scientific">Tupaia chinensis</name>
    <name type="common">Chinese tree shrew</name>
    <name type="synonym">Tupaia belangeri chinensis</name>
    <dbReference type="NCBI Taxonomy" id="246437"/>
    <lineage>
        <taxon>Eukaryota</taxon>
        <taxon>Metazoa</taxon>
        <taxon>Chordata</taxon>
        <taxon>Craniata</taxon>
        <taxon>Vertebrata</taxon>
        <taxon>Euteleostomi</taxon>
        <taxon>Mammalia</taxon>
        <taxon>Eutheria</taxon>
        <taxon>Euarchontoglires</taxon>
        <taxon>Scandentia</taxon>
        <taxon>Tupaiidae</taxon>
        <taxon>Tupaia</taxon>
    </lineage>
</organism>
<dbReference type="FunFam" id="1.10.10.820:FF:000001">
    <property type="entry name" value="Myosin heavy chain"/>
    <property type="match status" value="1"/>
</dbReference>
<dbReference type="InterPro" id="IPR027417">
    <property type="entry name" value="P-loop_NTPase"/>
</dbReference>
<dbReference type="PANTHER" id="PTHR13140">
    <property type="entry name" value="MYOSIN"/>
    <property type="match status" value="1"/>
</dbReference>
<feature type="domain" description="Myosin motor" evidence="22">
    <location>
        <begin position="17"/>
        <end position="696"/>
    </location>
</feature>
<dbReference type="Gene3D" id="1.10.10.820">
    <property type="match status" value="1"/>
</dbReference>
<accession>L9JAC5</accession>
<dbReference type="InterPro" id="IPR031799">
    <property type="entry name" value="Znf-C2H2_ribbon"/>
</dbReference>
<dbReference type="GO" id="GO:0008270">
    <property type="term" value="F:zinc ion binding"/>
    <property type="evidence" value="ECO:0007669"/>
    <property type="project" value="UniProtKB-KW"/>
</dbReference>
<dbReference type="InterPro" id="IPR036770">
    <property type="entry name" value="Ankyrin_rpt-contain_sf"/>
</dbReference>
<dbReference type="Proteomes" id="UP000011518">
    <property type="component" value="Unassembled WGS sequence"/>
</dbReference>
<dbReference type="Gene3D" id="3.40.850.10">
    <property type="entry name" value="Kinesin motor domain"/>
    <property type="match status" value="1"/>
</dbReference>
<dbReference type="InterPro" id="IPR010926">
    <property type="entry name" value="Myosin_TH1"/>
</dbReference>
<dbReference type="SUPFAM" id="SSF50044">
    <property type="entry name" value="SH3-domain"/>
    <property type="match status" value="2"/>
</dbReference>
<dbReference type="SUPFAM" id="SSF52540">
    <property type="entry name" value="P-loop containing nucleoside triphosphate hydrolases"/>
    <property type="match status" value="1"/>
</dbReference>
<evidence type="ECO:0000256" key="17">
    <source>
        <dbReference type="PROSITE-ProRule" id="PRU00192"/>
    </source>
</evidence>
<dbReference type="SMART" id="SM00248">
    <property type="entry name" value="ANK"/>
    <property type="match status" value="4"/>
</dbReference>
<dbReference type="InterPro" id="IPR001452">
    <property type="entry name" value="SH3_domain"/>
</dbReference>
<comment type="subunit">
    <text evidence="13">Interacts with SKAP2, LCP2 and DBNL. May interact with LYN. Interacts with NEK6.</text>
</comment>
<protein>
    <recommendedName>
        <fullName evidence="14">PML-RARA-regulated adapter molecule 1</fullName>
    </recommendedName>
</protein>
<dbReference type="SMART" id="SM00355">
    <property type="entry name" value="ZnF_C2H2"/>
    <property type="match status" value="2"/>
</dbReference>
<evidence type="ECO:0000256" key="15">
    <source>
        <dbReference type="PROSITE-ProRule" id="PRU00023"/>
    </source>
</evidence>
<dbReference type="FunFam" id="2.30.30.40:FF:000179">
    <property type="entry name" value="PML-RARA regulated adaptor molecule 1"/>
    <property type="match status" value="1"/>
</dbReference>
<feature type="compositionally biased region" description="Polar residues" evidence="19">
    <location>
        <begin position="2455"/>
        <end position="2467"/>
    </location>
</feature>
<keyword evidence="5 18" id="KW-0547">Nucleotide-binding</keyword>
<keyword evidence="16" id="KW-0862">Zinc</keyword>
<dbReference type="GO" id="GO:0016459">
    <property type="term" value="C:myosin complex"/>
    <property type="evidence" value="ECO:0007669"/>
    <property type="project" value="UniProtKB-KW"/>
</dbReference>
<dbReference type="Gene3D" id="1.25.40.20">
    <property type="entry name" value="Ankyrin repeat-containing domain"/>
    <property type="match status" value="1"/>
</dbReference>
<evidence type="ECO:0000313" key="24">
    <source>
        <dbReference type="EMBL" id="ELW47244.1"/>
    </source>
</evidence>
<comment type="similarity">
    <text evidence="1 18">Belongs to the TRAFAC class myosin-kinesin ATPase superfamily. Myosin family.</text>
</comment>
<keyword evidence="16" id="KW-0479">Metal-binding</keyword>
<keyword evidence="11 18" id="KW-0505">Motor protein</keyword>
<dbReference type="Gene3D" id="1.20.120.720">
    <property type="entry name" value="Myosin VI head, motor domain, U50 subdomain"/>
    <property type="match status" value="1"/>
</dbReference>
<evidence type="ECO:0000256" key="13">
    <source>
        <dbReference type="ARBA" id="ARBA00063710"/>
    </source>
</evidence>
<keyword evidence="10 18" id="KW-0518">Myosin</keyword>
<dbReference type="GO" id="GO:0008289">
    <property type="term" value="F:lipid binding"/>
    <property type="evidence" value="ECO:0007669"/>
    <property type="project" value="UniProtKB-KW"/>
</dbReference>
<evidence type="ECO:0000313" key="25">
    <source>
        <dbReference type="Proteomes" id="UP000011518"/>
    </source>
</evidence>
<dbReference type="PROSITE" id="PS51456">
    <property type="entry name" value="MYOSIN_MOTOR"/>
    <property type="match status" value="1"/>
</dbReference>
<feature type="domain" description="C2H2-type" evidence="21">
    <location>
        <begin position="1200"/>
        <end position="1229"/>
    </location>
</feature>
<dbReference type="PROSITE" id="PS51757">
    <property type="entry name" value="TH1"/>
    <property type="match status" value="1"/>
</dbReference>
<dbReference type="PROSITE" id="PS50157">
    <property type="entry name" value="ZINC_FINGER_C2H2_2"/>
    <property type="match status" value="1"/>
</dbReference>
<feature type="region of interest" description="Disordered" evidence="19">
    <location>
        <begin position="893"/>
        <end position="995"/>
    </location>
</feature>
<feature type="compositionally biased region" description="Low complexity" evidence="19">
    <location>
        <begin position="2201"/>
        <end position="2219"/>
    </location>
</feature>
<evidence type="ECO:0000256" key="19">
    <source>
        <dbReference type="SAM" id="MobiDB-lite"/>
    </source>
</evidence>
<evidence type="ECO:0000256" key="9">
    <source>
        <dbReference type="ARBA" id="ARBA00023121"/>
    </source>
</evidence>
<feature type="domain" description="SH3" evidence="20">
    <location>
        <begin position="1949"/>
        <end position="2027"/>
    </location>
</feature>
<feature type="region of interest" description="Disordered" evidence="19">
    <location>
        <begin position="1341"/>
        <end position="1940"/>
    </location>
</feature>
<dbReference type="Pfam" id="PF14603">
    <property type="entry name" value="hSH3"/>
    <property type="match status" value="1"/>
</dbReference>
<feature type="region of interest" description="Actin-binding" evidence="18">
    <location>
        <begin position="567"/>
        <end position="589"/>
    </location>
</feature>
<keyword evidence="9" id="KW-0446">Lipid-binding</keyword>
<dbReference type="Pfam" id="PF00063">
    <property type="entry name" value="Myosin_head"/>
    <property type="match status" value="1"/>
</dbReference>
<feature type="region of interest" description="Disordered" evidence="19">
    <location>
        <begin position="2092"/>
        <end position="2141"/>
    </location>
</feature>
<dbReference type="Pfam" id="PF12796">
    <property type="entry name" value="Ank_2"/>
    <property type="match status" value="1"/>
</dbReference>
<keyword evidence="4" id="KW-0677">Repeat</keyword>
<sequence length="2492" mass="276357">MGSKERFHWQSHNVKQSGVDDMVLLPQITEDAIVGNLRKRFMDDYIFTYIGSVLISVNPFKQMPYFTDREIDLYQGAAQYENPPHIYALADSMYRNMLIDCENQCVIISGESGAGKTVAAKYIMGYISKVSGGGEKVQHVKDIILQSNPLLEAFGNAKTVRNNNSSRFGKYFEIQFSRGGEPDGGKISNFLLEKSRVVMQNENERNFHIYYQLLEGASQEQRQNLGLMTPDYYYYLNQSDTYKVDGTDDRSDFSETLGAMQVIGIPPNIQQLVLQLVAGGPHLGNISFCEDGNYARVESVDLLAFPAYLLGIDSSRLQEKLTSRKMDSRWGGRSESIDVTLNVEQAAYTRDALAKGLYARLFDFLVEAINRAMQKPQEEYSIGVLDIYGFEIFQKNGFEQFCINFVNEKLQQIFIELTLKAEQEEYVQEGIRWTPIQYFNNKIVCDLIENKLNPPGIMSVLDDVCATMHATGGGADQTLLQKLQGAVGTHEHFNSWSAGFVIHHYAGKVSYDVSGFCERNRDVLFSDLIELMQTSEQAFLRMLFPEKLDIDKKGRPSTAGSKIKKQANDLVATLKKCTPHYIRCIKPNETKRPRDWEESRVKHQVEYLGLKENIRVRRAGFAYRRQFSKFLQRYAILTPETWPRWHGDERQGVQHLLRALFLLEEMRERKFDGFARTIQKAWRRHVAVRKYEEMREEASNILLNKKERRRNSINRNFVGDYLGLEERPELRQFLAKRERVDFADSVTKYDRRFKPIKRDLILTPKCVYVIGREKVKKGPEKGQVHEVLKKKLDIQVLRGVSLSTRQDDFFILQEDAADSFLESVFKTEFISLLCKRFEEAARRPLPLTFCDTLQFRVKKEGWGGGGTRSVTFSRGSGDVAMLKASGRALTVSVGDGLPKSSSLDRNGVPPSARGSPLPMEITSGGRSSQRPPQGPPFSTLGASKRPRARPPSEHNTEFLNVPDQGVAGMQRKRSVGQRPVPGVGRPKPQPRTHGPRCRALYQYIGQDVDELSFNVNEVIEILMEGRPSQAPPPRNALRRPRPRSRESWEVENGADDEEPSEPNPGMQATAEPSSSETDKEALSPVVAATATSSSMGEEPGPDRAATPPVWDRGGPGGTQQVAAAPVPDSCQPGPGPSPGSTSTIPGTSEDLRLPRRRPTPGKQIPCSSPGCCLSFPSIRDLAQHLRTHCPPTQSLEGKLFRCSTLSCTETFPSMQELVAHGKLHYKPNRYFKCWRQPAETPGRLRCALRVEAFDTPNLSPLLWCQPPTVAVGHLPPPPPYGESEAQTGPKALLLPQSLCPQGSHQDFRSLQAKFQASQPEPNELHKRTSKPEFNKLLKKLPQPELSEHPKKPPQPEFADLPKKPPLPQFSDLPKKPQPFTEVPKKPPQPESIELPKKPQQPQFPDLPKKPQQPQFPDLPKKPQQPEFADLPKKPQQPQFPDLPKMPQQPELADLPKMPQQPQFDDFPKKPPQPEFTDLPKKPSKPEFSELSRKFPQLKATPLPKKPQQPELSEAPRKASQPEPSALAQKPLKPELSTPARHPSEPKCGAFPRKFQQPESSEAPLKPPQPELSTSPKKPSQPEFTVYPKKPPQPQPEFTVYPKKPPQPQAGGLPAFLPQPDFSEAAQTIPSKPEPSEPLRLSPPPFPKKPPQPRLSDLPRKPPQPEFGDLTRTSSEPEVCVLPKRPRQPELKAISKKPLLPDVGGLPRTSSEPEFGSLPRKFPQPECRGPIRKFSQPEPNARLKKHLQPEFFGDPSRKPLLPGSVSESSLPTAIAGSSPRFPLSPGYRVAGTPHQKSAGFAHSGGSRLSLRPGRPPRRKPLPPTSSLGPPPAKPPLPPGPMNIQSFWRPSAANAALRRTRSSAGIHFQPRQPENIPQDQDEIYEMYDDVEPMDNSRPSPSPKSRDEVLSTQQVARRPPQEPESRKEKAPQPQSLPTTDPKVLKQIRKAEKAEREFRKKFKFEGEIVVHTKMMIDPNAKTRRGGGKHLGIRRGEILEVIEYTSSEEMLCRDPKGKYGYVPRIALLPLETEVYDDVAFWDLGGPRLCPGPTGGARSPSSPYSVETPYGFHLDLDFLKYVEELERGSVARRQLEEAQEAAAQRSPVEAVTQTSWSSSEKATQTEPPVDAPALPQNPPGPTDGNQAVAPVGILKSIMKRRDGTPGAQSSPGPKNLQFVGVLNGEYESSSSEGDSDSTSEDGRAEPGRSSSSGSGEDSGEGSELSPRLREACTALQRQLSRPRGVARDGGAARLVAQEWFRVSSQRRSQAELVAAMLRGVAQLGPELLAHVVNLADGNGNTALHYSVSHGNLAISSLLLDTGVCEVNHQNRAGYSAPMLAALTSVGQEDLAVVQRLFHMGDVNAKASQTGQTALMLAISHGRQDMVAALLACGADVNVQDADGATALMCASEYGRLDTVRLLLAQPGCDPAILDNEGTSALAIALEAEQDEVATLLHAHLSSGQPDVQSQTPPDRTHLPTVLPGGAEDSDNGGDAQPQ</sequence>
<evidence type="ECO:0000256" key="8">
    <source>
        <dbReference type="ARBA" id="ARBA00023054"/>
    </source>
</evidence>
<feature type="compositionally biased region" description="Pro residues" evidence="19">
    <location>
        <begin position="1827"/>
        <end position="1839"/>
    </location>
</feature>
<dbReference type="PROSITE" id="PS00028">
    <property type="entry name" value="ZINC_FINGER_C2H2_1"/>
    <property type="match status" value="2"/>
</dbReference>
<dbReference type="eggNOG" id="KOG0162">
    <property type="taxonomic scope" value="Eukaryota"/>
</dbReference>
<evidence type="ECO:0000256" key="7">
    <source>
        <dbReference type="ARBA" id="ARBA00023043"/>
    </source>
</evidence>
<dbReference type="FunFam" id="1.20.58.530:FF:000007">
    <property type="entry name" value="Myosin IE"/>
    <property type="match status" value="1"/>
</dbReference>
<evidence type="ECO:0000256" key="4">
    <source>
        <dbReference type="ARBA" id="ARBA00022737"/>
    </source>
</evidence>
<dbReference type="InterPro" id="IPR029294">
    <property type="entry name" value="hSH3"/>
</dbReference>
<name>L9JAC5_TUPCH</name>
<feature type="domain" description="TH1" evidence="23">
    <location>
        <begin position="706"/>
        <end position="895"/>
    </location>
</feature>
<evidence type="ECO:0000256" key="2">
    <source>
        <dbReference type="ARBA" id="ARBA00022443"/>
    </source>
</evidence>
<dbReference type="GO" id="GO:0090521">
    <property type="term" value="P:podocyte cell migration"/>
    <property type="evidence" value="ECO:0007669"/>
    <property type="project" value="UniProtKB-ARBA"/>
</dbReference>
<evidence type="ECO:0000256" key="1">
    <source>
        <dbReference type="ARBA" id="ARBA00008314"/>
    </source>
</evidence>
<evidence type="ECO:0000256" key="14">
    <source>
        <dbReference type="ARBA" id="ARBA00074948"/>
    </source>
</evidence>
<evidence type="ECO:0000259" key="20">
    <source>
        <dbReference type="PROSITE" id="PS50002"/>
    </source>
</evidence>
<dbReference type="PRINTS" id="PR00193">
    <property type="entry name" value="MYOSINHEAVY"/>
</dbReference>
<dbReference type="GO" id="GO:0005886">
    <property type="term" value="C:plasma membrane"/>
    <property type="evidence" value="ECO:0007669"/>
    <property type="project" value="TreeGrafter"/>
</dbReference>
<keyword evidence="7 15" id="KW-0040">ANK repeat</keyword>
<evidence type="ECO:0000259" key="21">
    <source>
        <dbReference type="PROSITE" id="PS50157"/>
    </source>
</evidence>
<dbReference type="InterPro" id="IPR036961">
    <property type="entry name" value="Kinesin_motor_dom_sf"/>
</dbReference>
<evidence type="ECO:0000256" key="12">
    <source>
        <dbReference type="ARBA" id="ARBA00023203"/>
    </source>
</evidence>
<feature type="region of interest" description="Disordered" evidence="19">
    <location>
        <begin position="1026"/>
        <end position="1162"/>
    </location>
</feature>
<keyword evidence="12 18" id="KW-0009">Actin-binding</keyword>
<evidence type="ECO:0000256" key="11">
    <source>
        <dbReference type="ARBA" id="ARBA00023175"/>
    </source>
</evidence>
<proteinExistence type="inferred from homology"/>
<evidence type="ECO:0000256" key="18">
    <source>
        <dbReference type="PROSITE-ProRule" id="PRU00782"/>
    </source>
</evidence>
<keyword evidence="16" id="KW-0863">Zinc-finger</keyword>
<keyword evidence="8" id="KW-0175">Coiled coil</keyword>
<dbReference type="FunFam" id="1.20.120.720:FF:000010">
    <property type="entry name" value="Unconventional myosin-Ie"/>
    <property type="match status" value="1"/>
</dbReference>
<dbReference type="Pfam" id="PF00023">
    <property type="entry name" value="Ank"/>
    <property type="match status" value="1"/>
</dbReference>
<evidence type="ECO:0000259" key="22">
    <source>
        <dbReference type="PROSITE" id="PS51456"/>
    </source>
</evidence>
<dbReference type="PROSITE" id="PS50088">
    <property type="entry name" value="ANK_REPEAT"/>
    <property type="match status" value="2"/>
</dbReference>
<keyword evidence="3" id="KW-0597">Phosphoprotein</keyword>
<feature type="compositionally biased region" description="Acidic residues" evidence="19">
    <location>
        <begin position="1877"/>
        <end position="1890"/>
    </location>
</feature>
<dbReference type="GO" id="GO:0035023">
    <property type="term" value="P:regulation of Rho protein signal transduction"/>
    <property type="evidence" value="ECO:0007669"/>
    <property type="project" value="UniProtKB-ARBA"/>
</dbReference>
<evidence type="ECO:0000256" key="6">
    <source>
        <dbReference type="ARBA" id="ARBA00022840"/>
    </source>
</evidence>
<feature type="repeat" description="ANK" evidence="15">
    <location>
        <begin position="2363"/>
        <end position="2395"/>
    </location>
</feature>
<dbReference type="PROSITE" id="PS50002">
    <property type="entry name" value="SH3"/>
    <property type="match status" value="1"/>
</dbReference>
<dbReference type="PROSITE" id="PS50297">
    <property type="entry name" value="ANK_REP_REGION"/>
    <property type="match status" value="2"/>
</dbReference>
<dbReference type="InterPro" id="IPR013087">
    <property type="entry name" value="Znf_C2H2_type"/>
</dbReference>
<dbReference type="PROSITE" id="PS50096">
    <property type="entry name" value="IQ"/>
    <property type="match status" value="1"/>
</dbReference>
<evidence type="ECO:0000256" key="16">
    <source>
        <dbReference type="PROSITE-ProRule" id="PRU00042"/>
    </source>
</evidence>
<dbReference type="SUPFAM" id="SSF48403">
    <property type="entry name" value="Ankyrin repeat"/>
    <property type="match status" value="1"/>
</dbReference>
<dbReference type="EMBL" id="KB321137">
    <property type="protein sequence ID" value="ELW47244.1"/>
    <property type="molecule type" value="Genomic_DNA"/>
</dbReference>
<evidence type="ECO:0000256" key="10">
    <source>
        <dbReference type="ARBA" id="ARBA00023123"/>
    </source>
</evidence>
<gene>
    <name evidence="24" type="ORF">TREES_T100001121</name>
</gene>
<evidence type="ECO:0000256" key="5">
    <source>
        <dbReference type="ARBA" id="ARBA00022741"/>
    </source>
</evidence>
<dbReference type="InterPro" id="IPR021939">
    <property type="entry name" value="KN_motif"/>
</dbReference>
<dbReference type="Pfam" id="PF12075">
    <property type="entry name" value="KN_motif"/>
    <property type="match status" value="1"/>
</dbReference>
<keyword evidence="2 17" id="KW-0728">SH3 domain</keyword>
<feature type="compositionally biased region" description="Basic and acidic residues" evidence="19">
    <location>
        <begin position="1916"/>
        <end position="1927"/>
    </location>
</feature>
<dbReference type="GO" id="GO:0006897">
    <property type="term" value="P:endocytosis"/>
    <property type="evidence" value="ECO:0007669"/>
    <property type="project" value="TreeGrafter"/>
</dbReference>
<feature type="repeat" description="ANK" evidence="15">
    <location>
        <begin position="2292"/>
        <end position="2317"/>
    </location>
</feature>
<feature type="compositionally biased region" description="Low complexity" evidence="19">
    <location>
        <begin position="1802"/>
        <end position="1811"/>
    </location>
</feature>
<dbReference type="InParanoid" id="L9JAC5"/>
<dbReference type="Pfam" id="PF15909">
    <property type="entry name" value="zf-C2H2_8"/>
    <property type="match status" value="1"/>
</dbReference>
<dbReference type="GO" id="GO:0005524">
    <property type="term" value="F:ATP binding"/>
    <property type="evidence" value="ECO:0007669"/>
    <property type="project" value="UniProtKB-UniRule"/>
</dbReference>
<keyword evidence="6 18" id="KW-0067">ATP-binding</keyword>
<dbReference type="GO" id="GO:0051015">
    <property type="term" value="F:actin filament binding"/>
    <property type="evidence" value="ECO:0007669"/>
    <property type="project" value="TreeGrafter"/>
</dbReference>
<dbReference type="FunFam" id="3.40.850.10:FF:000101">
    <property type="entry name" value="Slow myosin heavy chain 2"/>
    <property type="match status" value="1"/>
</dbReference>
<feature type="compositionally biased region" description="Low complexity" evidence="19">
    <location>
        <begin position="1138"/>
        <end position="1148"/>
    </location>
</feature>
<dbReference type="InterPro" id="IPR002110">
    <property type="entry name" value="Ankyrin_rpt"/>
</dbReference>
<feature type="compositionally biased region" description="Polar residues" evidence="19">
    <location>
        <begin position="2105"/>
        <end position="2120"/>
    </location>
</feature>
<reference evidence="25" key="2">
    <citation type="journal article" date="2013" name="Nat. Commun.">
        <title>Genome of the Chinese tree shrew.</title>
        <authorList>
            <person name="Fan Y."/>
            <person name="Huang Z.Y."/>
            <person name="Cao C.C."/>
            <person name="Chen C.S."/>
            <person name="Chen Y.X."/>
            <person name="Fan D.D."/>
            <person name="He J."/>
            <person name="Hou H.L."/>
            <person name="Hu L."/>
            <person name="Hu X.T."/>
            <person name="Jiang X.T."/>
            <person name="Lai R."/>
            <person name="Lang Y.S."/>
            <person name="Liang B."/>
            <person name="Liao S.G."/>
            <person name="Mu D."/>
            <person name="Ma Y.Y."/>
            <person name="Niu Y.Y."/>
            <person name="Sun X.Q."/>
            <person name="Xia J.Q."/>
            <person name="Xiao J."/>
            <person name="Xiong Z.Q."/>
            <person name="Xu L."/>
            <person name="Yang L."/>
            <person name="Zhang Y."/>
            <person name="Zhao W."/>
            <person name="Zhao X.D."/>
            <person name="Zheng Y.T."/>
            <person name="Zhou J.M."/>
            <person name="Zhu Y.B."/>
            <person name="Zhang G.J."/>
            <person name="Wang J."/>
            <person name="Yao Y.G."/>
        </authorList>
    </citation>
    <scope>NUCLEOTIDE SEQUENCE [LARGE SCALE GENOMIC DNA]</scope>
</reference>